<dbReference type="Gene3D" id="1.25.40.10">
    <property type="entry name" value="Tetratricopeptide repeat domain"/>
    <property type="match status" value="1"/>
</dbReference>
<dbReference type="SUPFAM" id="SSF81901">
    <property type="entry name" value="HCP-like"/>
    <property type="match status" value="1"/>
</dbReference>
<evidence type="ECO:0000259" key="3">
    <source>
        <dbReference type="Pfam" id="PF01464"/>
    </source>
</evidence>
<dbReference type="Pfam" id="PF01464">
    <property type="entry name" value="SLT"/>
    <property type="match status" value="1"/>
</dbReference>
<evidence type="ECO:0000313" key="4">
    <source>
        <dbReference type="EMBL" id="HEC06804.1"/>
    </source>
</evidence>
<gene>
    <name evidence="4" type="ORF">ENJ12_08130</name>
</gene>
<feature type="chain" id="PRO_5032515061" evidence="2">
    <location>
        <begin position="35"/>
        <end position="319"/>
    </location>
</feature>
<feature type="domain" description="Transglycosylase SLT" evidence="3">
    <location>
        <begin position="171"/>
        <end position="265"/>
    </location>
</feature>
<organism evidence="4">
    <name type="scientific">Thiolapillus brandeum</name>
    <dbReference type="NCBI Taxonomy" id="1076588"/>
    <lineage>
        <taxon>Bacteria</taxon>
        <taxon>Pseudomonadati</taxon>
        <taxon>Pseudomonadota</taxon>
        <taxon>Gammaproteobacteria</taxon>
        <taxon>Chromatiales</taxon>
        <taxon>Sedimenticolaceae</taxon>
        <taxon>Thiolapillus</taxon>
    </lineage>
</organism>
<dbReference type="SUPFAM" id="SSF53955">
    <property type="entry name" value="Lysozyme-like"/>
    <property type="match status" value="1"/>
</dbReference>
<feature type="signal peptide" evidence="2">
    <location>
        <begin position="1"/>
        <end position="34"/>
    </location>
</feature>
<dbReference type="PANTHER" id="PTHR37423">
    <property type="entry name" value="SOLUBLE LYTIC MUREIN TRANSGLYCOSYLASE-RELATED"/>
    <property type="match status" value="1"/>
</dbReference>
<dbReference type="InterPro" id="IPR023346">
    <property type="entry name" value="Lysozyme-like_dom_sf"/>
</dbReference>
<dbReference type="Proteomes" id="UP000886339">
    <property type="component" value="Unassembled WGS sequence"/>
</dbReference>
<keyword evidence="2" id="KW-0732">Signal</keyword>
<dbReference type="Pfam" id="PF08238">
    <property type="entry name" value="Sel1"/>
    <property type="match status" value="2"/>
</dbReference>
<dbReference type="AlphaFoldDB" id="A0A831RVY5"/>
<dbReference type="InterPro" id="IPR011990">
    <property type="entry name" value="TPR-like_helical_dom_sf"/>
</dbReference>
<dbReference type="CDD" id="cd00254">
    <property type="entry name" value="LT-like"/>
    <property type="match status" value="1"/>
</dbReference>
<accession>A0A831RVY5</accession>
<dbReference type="SMART" id="SM00671">
    <property type="entry name" value="SEL1"/>
    <property type="match status" value="2"/>
</dbReference>
<evidence type="ECO:0000256" key="2">
    <source>
        <dbReference type="SAM" id="SignalP"/>
    </source>
</evidence>
<reference evidence="4" key="1">
    <citation type="journal article" date="2020" name="mSystems">
        <title>Genome- and Community-Level Interaction Insights into Carbon Utilization and Element Cycling Functions of Hydrothermarchaeota in Hydrothermal Sediment.</title>
        <authorList>
            <person name="Zhou Z."/>
            <person name="Liu Y."/>
            <person name="Xu W."/>
            <person name="Pan J."/>
            <person name="Luo Z.H."/>
            <person name="Li M."/>
        </authorList>
    </citation>
    <scope>NUCLEOTIDE SEQUENCE [LARGE SCALE GENOMIC DNA]</scope>
    <source>
        <strain evidence="4">HyVt-458</strain>
    </source>
</reference>
<protein>
    <submittedName>
        <fullName evidence="4">Lytic transglycosylase</fullName>
    </submittedName>
</protein>
<dbReference type="EMBL" id="DRLF01000285">
    <property type="protein sequence ID" value="HEC06804.1"/>
    <property type="molecule type" value="Genomic_DNA"/>
</dbReference>
<name>A0A831RVY5_9GAMM</name>
<dbReference type="Gene3D" id="1.10.530.10">
    <property type="match status" value="1"/>
</dbReference>
<sequence>MIFGNSEQCRVQCRGNRSWLPVLALLCCMSSAQAKELLLPLAELRTLAAEGNPQAQYSLGVAYENGEGVSRSPREARSWYCRAAIQGLEDAWYNLGWMYVNGRGVAPDDDVARYWLKKSAAAGNAQAAQVLKMIGGKSGTRNGCNYVATLPWLKQRCTDPDCRSIVRMVEDLSQEYDLDANLVLSVIRFESGFNVRAHSPKGASGLMQLIPETAVRFGVRDIWDVEQNIRGGMAYLRWLLAYFKGDLVKALAGYNAGERRVLQYGGVPPYRETRGYVKRIIRDYGKSFHRYDLRWLDEDSRPVQGLVSGRDAALPAGKG</sequence>
<dbReference type="InterPro" id="IPR006597">
    <property type="entry name" value="Sel1-like"/>
</dbReference>
<dbReference type="PANTHER" id="PTHR37423:SF2">
    <property type="entry name" value="MEMBRANE-BOUND LYTIC MUREIN TRANSGLYCOSYLASE C"/>
    <property type="match status" value="1"/>
</dbReference>
<dbReference type="InterPro" id="IPR008258">
    <property type="entry name" value="Transglycosylase_SLT_dom_1"/>
</dbReference>
<comment type="caution">
    <text evidence="4">The sequence shown here is derived from an EMBL/GenBank/DDBJ whole genome shotgun (WGS) entry which is preliminary data.</text>
</comment>
<comment type="similarity">
    <text evidence="1">Belongs to the transglycosylase Slt family.</text>
</comment>
<evidence type="ECO:0000256" key="1">
    <source>
        <dbReference type="ARBA" id="ARBA00007734"/>
    </source>
</evidence>
<proteinExistence type="inferred from homology"/>